<dbReference type="EMBL" id="JBCGEM010000008">
    <property type="protein sequence ID" value="MEM0624823.1"/>
    <property type="molecule type" value="Genomic_DNA"/>
</dbReference>
<keyword evidence="7" id="KW-1185">Reference proteome</keyword>
<dbReference type="Proteomes" id="UP000557483">
    <property type="component" value="Unassembled WGS sequence"/>
</dbReference>
<dbReference type="EMBL" id="JABXRN010000001">
    <property type="protein sequence ID" value="MBA8126693.1"/>
    <property type="molecule type" value="Genomic_DNA"/>
</dbReference>
<keyword evidence="1" id="KW-0472">Membrane</keyword>
<evidence type="ECO:0000256" key="1">
    <source>
        <dbReference type="SAM" id="Phobius"/>
    </source>
</evidence>
<reference evidence="2 6" key="3">
    <citation type="submission" date="2020-06" db="EMBL/GenBank/DDBJ databases">
        <title>REHAB project genomes.</title>
        <authorList>
            <person name="Shaw L.P."/>
        </authorList>
    </citation>
    <scope>NUCLEOTIDE SEQUENCE [LARGE SCALE GENOMIC DNA]</scope>
    <source>
        <strain evidence="2 6">RHBSTW-00092</strain>
    </source>
</reference>
<keyword evidence="1" id="KW-0812">Transmembrane</keyword>
<gene>
    <name evidence="3" type="ORF">AAFL32_13125</name>
    <name evidence="2" type="ORF">HV064_22715</name>
    <name evidence="4" type="ORF">KOSB73_260359</name>
</gene>
<reference evidence="5" key="1">
    <citation type="submission" date="2017-08" db="EMBL/GenBank/DDBJ databases">
        <authorList>
            <person name="Brisse S."/>
        </authorList>
    </citation>
    <scope>NUCLEOTIDE SEQUENCE [LARGE SCALE GENOMIC DNA]</scope>
    <source>
        <strain evidence="5">06D021</strain>
    </source>
</reference>
<dbReference type="Proteomes" id="UP000220639">
    <property type="component" value="Unassembled WGS sequence"/>
</dbReference>
<evidence type="ECO:0000313" key="5">
    <source>
        <dbReference type="Proteomes" id="UP000220639"/>
    </source>
</evidence>
<evidence type="ECO:0000313" key="3">
    <source>
        <dbReference type="EMBL" id="MEM0624823.1"/>
    </source>
</evidence>
<accession>A0A285B411</accession>
<proteinExistence type="predicted"/>
<protein>
    <submittedName>
        <fullName evidence="4">Uncharacterized protein</fullName>
    </submittedName>
</protein>
<evidence type="ECO:0000313" key="7">
    <source>
        <dbReference type="Proteomes" id="UP001458070"/>
    </source>
</evidence>
<dbReference type="AlphaFoldDB" id="A0A285B411"/>
<name>A0A285B411_9ENTR</name>
<reference evidence="4" key="2">
    <citation type="submission" date="2017-08" db="EMBL/GenBank/DDBJ databases">
        <authorList>
            <person name="de Groot N.N."/>
        </authorList>
    </citation>
    <scope>NUCLEOTIDE SEQUENCE [LARGE SCALE GENOMIC DNA]</scope>
    <source>
        <strain evidence="4">06D021</strain>
    </source>
</reference>
<evidence type="ECO:0000313" key="2">
    <source>
        <dbReference type="EMBL" id="MBA8126693.1"/>
    </source>
</evidence>
<dbReference type="Proteomes" id="UP001458070">
    <property type="component" value="Unassembled WGS sequence"/>
</dbReference>
<dbReference type="RefSeq" id="WP_133116572.1">
    <property type="nucleotide sequence ID" value="NZ_CABGKG010000001.1"/>
</dbReference>
<keyword evidence="1" id="KW-1133">Transmembrane helix</keyword>
<evidence type="ECO:0000313" key="4">
    <source>
        <dbReference type="EMBL" id="SNU35635.1"/>
    </source>
</evidence>
<evidence type="ECO:0000313" key="6">
    <source>
        <dbReference type="Proteomes" id="UP000557483"/>
    </source>
</evidence>
<reference evidence="3 7" key="4">
    <citation type="submission" date="2024-04" db="EMBL/GenBank/DDBJ databases">
        <title>Draft genome assemblies of urinary isolates.</title>
        <authorList>
            <person name="Appleberry H."/>
            <person name="Kula A."/>
            <person name="Wolfe A.J."/>
            <person name="Putonti C."/>
        </authorList>
    </citation>
    <scope>NUCLEOTIDE SEQUENCE [LARGE SCALE GENOMIC DNA]</scope>
    <source>
        <strain evidence="3 7">UMB12529</strain>
    </source>
</reference>
<organism evidence="4 5">
    <name type="scientific">Klebsiella grimontii</name>
    <dbReference type="NCBI Taxonomy" id="2058152"/>
    <lineage>
        <taxon>Bacteria</taxon>
        <taxon>Pseudomonadati</taxon>
        <taxon>Pseudomonadota</taxon>
        <taxon>Gammaproteobacteria</taxon>
        <taxon>Enterobacterales</taxon>
        <taxon>Enterobacteriaceae</taxon>
        <taxon>Klebsiella/Raoultella group</taxon>
        <taxon>Klebsiella</taxon>
    </lineage>
</organism>
<feature type="transmembrane region" description="Helical" evidence="1">
    <location>
        <begin position="43"/>
        <end position="64"/>
    </location>
</feature>
<sequence length="167" mass="18504">MGKSKLPFLGQSGIASADASRVPHIQAKKEQVRSRSQEIGWLLWALQYVFFIGVALFVSVRCGSKKLTPLRERRVDLHQTACSGCFYVSSTPKSKMPRSAPLTLLFSRAFTAPFSAKRYAVIDRRIYTAGHFRARHADVLAHGIVSLYFCPLSPAHRSGLRDLPAAA</sequence>
<dbReference type="EMBL" id="FZTC01000019">
    <property type="protein sequence ID" value="SNU35635.1"/>
    <property type="molecule type" value="Genomic_DNA"/>
</dbReference>
<dbReference type="GeneID" id="97395356"/>